<name>A0AAD1SU67_PELCU</name>
<evidence type="ECO:0000256" key="11">
    <source>
        <dbReference type="ARBA" id="ARBA00047979"/>
    </source>
</evidence>
<dbReference type="GO" id="GO:0046872">
    <property type="term" value="F:metal ion binding"/>
    <property type="evidence" value="ECO:0007669"/>
    <property type="project" value="UniProtKB-KW"/>
</dbReference>
<evidence type="ECO:0000256" key="8">
    <source>
        <dbReference type="ARBA" id="ARBA00023136"/>
    </source>
</evidence>
<evidence type="ECO:0000256" key="7">
    <source>
        <dbReference type="ARBA" id="ARBA00022989"/>
    </source>
</evidence>
<gene>
    <name evidence="18" type="ORF">PECUL_23A029253</name>
</gene>
<dbReference type="AlphaFoldDB" id="A0AAD1SU67"/>
<keyword evidence="19" id="KW-1185">Reference proteome</keyword>
<comment type="catalytic activity">
    <reaction evidence="11 17">
        <text>3-O-(beta-D-galactosyl-(1-&gt;3)-beta-D-galactosyl-(1-&gt;4)-beta-D-xylosyl)-L-seryl-[protein] + UDP-alpha-D-glucuronate = 3-O-(beta-D-GlcA-(1-&gt;3)-beta-D-Gal-(1-&gt;3)-beta-D-Gal-(1-&gt;4)-beta-D-Xyl)-L-seryl-[protein] + UDP + H(+)</text>
        <dbReference type="Rhea" id="RHEA:24168"/>
        <dbReference type="Rhea" id="RHEA-COMP:12571"/>
        <dbReference type="Rhea" id="RHEA-COMP:12573"/>
        <dbReference type="ChEBI" id="CHEBI:15378"/>
        <dbReference type="ChEBI" id="CHEBI:58052"/>
        <dbReference type="ChEBI" id="CHEBI:58223"/>
        <dbReference type="ChEBI" id="CHEBI:132090"/>
        <dbReference type="ChEBI" id="CHEBI:132093"/>
        <dbReference type="EC" id="2.4.1.135"/>
    </reaction>
</comment>
<evidence type="ECO:0000256" key="1">
    <source>
        <dbReference type="ARBA" id="ARBA00004606"/>
    </source>
</evidence>
<dbReference type="Proteomes" id="UP001295444">
    <property type="component" value="Chromosome 08"/>
</dbReference>
<evidence type="ECO:0000256" key="15">
    <source>
        <dbReference type="PIRSR" id="PIRSR605027-4"/>
    </source>
</evidence>
<dbReference type="PANTHER" id="PTHR10896:SF69">
    <property type="entry name" value="GALACTOSYLGALACTOSYLXYLOSYLPROTEIN 3-BETA-GLUCURONOSYLTRANSFERASE"/>
    <property type="match status" value="1"/>
</dbReference>
<evidence type="ECO:0000256" key="3">
    <source>
        <dbReference type="ARBA" id="ARBA00022679"/>
    </source>
</evidence>
<dbReference type="Pfam" id="PF03360">
    <property type="entry name" value="Glyco_transf_43"/>
    <property type="match status" value="3"/>
</dbReference>
<protein>
    <recommendedName>
        <fullName evidence="17">Galactosylgalactosylxylosylprotein 3-beta-glucuronosyltransferase</fullName>
        <ecNumber evidence="17">2.4.1.135</ecNumber>
    </recommendedName>
</protein>
<dbReference type="InterPro" id="IPR029044">
    <property type="entry name" value="Nucleotide-diphossugar_trans"/>
</dbReference>
<evidence type="ECO:0000256" key="5">
    <source>
        <dbReference type="ARBA" id="ARBA00022723"/>
    </source>
</evidence>
<dbReference type="GO" id="GO:0005975">
    <property type="term" value="P:carbohydrate metabolic process"/>
    <property type="evidence" value="ECO:0007669"/>
    <property type="project" value="TreeGrafter"/>
</dbReference>
<dbReference type="GO" id="GO:0006024">
    <property type="term" value="P:glycosaminoglycan biosynthetic process"/>
    <property type="evidence" value="ECO:0007669"/>
    <property type="project" value="UniProtKB-ARBA"/>
</dbReference>
<feature type="non-terminal residue" evidence="18">
    <location>
        <position position="766"/>
    </location>
</feature>
<evidence type="ECO:0000313" key="19">
    <source>
        <dbReference type="Proteomes" id="UP001295444"/>
    </source>
</evidence>
<dbReference type="CDD" id="cd00218">
    <property type="entry name" value="GlcAT-I"/>
    <property type="match status" value="2"/>
</dbReference>
<dbReference type="Gene3D" id="3.90.550.10">
    <property type="entry name" value="Spore Coat Polysaccharide Biosynthesis Protein SpsA, Chain A"/>
    <property type="match status" value="3"/>
</dbReference>
<comment type="similarity">
    <text evidence="2 17">Belongs to the glycosyltransferase 43 family.</text>
</comment>
<organism evidence="18 19">
    <name type="scientific">Pelobates cultripes</name>
    <name type="common">Western spadefoot toad</name>
    <dbReference type="NCBI Taxonomy" id="61616"/>
    <lineage>
        <taxon>Eukaryota</taxon>
        <taxon>Metazoa</taxon>
        <taxon>Chordata</taxon>
        <taxon>Craniata</taxon>
        <taxon>Vertebrata</taxon>
        <taxon>Euteleostomi</taxon>
        <taxon>Amphibia</taxon>
        <taxon>Batrachia</taxon>
        <taxon>Anura</taxon>
        <taxon>Pelobatoidea</taxon>
        <taxon>Pelobatidae</taxon>
        <taxon>Pelobates</taxon>
    </lineage>
</organism>
<evidence type="ECO:0000256" key="12">
    <source>
        <dbReference type="ARBA" id="ARBA00065147"/>
    </source>
</evidence>
<evidence type="ECO:0000256" key="4">
    <source>
        <dbReference type="ARBA" id="ARBA00022692"/>
    </source>
</evidence>
<dbReference type="FunFam" id="3.90.550.10:FF:000044">
    <property type="entry name" value="Galactosylgalactosylxylosylprotein 3-beta-glucuronosyltransferase"/>
    <property type="match status" value="2"/>
</dbReference>
<evidence type="ECO:0000256" key="10">
    <source>
        <dbReference type="ARBA" id="ARBA00023211"/>
    </source>
</evidence>
<evidence type="ECO:0000256" key="14">
    <source>
        <dbReference type="PIRSR" id="PIRSR605027-3"/>
    </source>
</evidence>
<feature type="glycosylation site" description="N-linked (GlcNAc...) asparagine" evidence="16">
    <location>
        <position position="247"/>
    </location>
</feature>
<accession>A0AAD1SU67</accession>
<dbReference type="GO" id="GO:0000139">
    <property type="term" value="C:Golgi membrane"/>
    <property type="evidence" value="ECO:0007669"/>
    <property type="project" value="UniProtKB-SubCell"/>
</dbReference>
<keyword evidence="7" id="KW-1133">Transmembrane helix</keyword>
<evidence type="ECO:0000256" key="2">
    <source>
        <dbReference type="ARBA" id="ARBA00007706"/>
    </source>
</evidence>
<keyword evidence="9 16" id="KW-0325">Glycoprotein</keyword>
<dbReference type="SUPFAM" id="SSF53448">
    <property type="entry name" value="Nucleotide-diphospho-sugar transferases"/>
    <property type="match status" value="3"/>
</dbReference>
<keyword evidence="3 17" id="KW-0808">Transferase</keyword>
<dbReference type="GO" id="GO:0050650">
    <property type="term" value="P:chondroitin sulfate proteoglycan biosynthetic process"/>
    <property type="evidence" value="ECO:0007669"/>
    <property type="project" value="TreeGrafter"/>
</dbReference>
<sequence length="766" mass="86611">MLYPQRCWSLASDSLSPGGTQHPLYSVLAEKIYPSKLPIIFAITPTYARLVQKADLTSVANTFRQVPALHWIVVEDSFNKTKLVSDFLRISGIEYTHLCAKTPKEVTRSRGALQRNKALTWLRYMFKPGEAPPAVVYFADDDNTYSLELFEEMRYTKKVSVWPVGLAGGLRYESVKVNADGKVVGWKVKYASSRLFAIDMAGFAVSLNLILENPRAMFQVNARSGYLEPSFLMDLVKMKDLEPKADNCTKIRNTFPIIYKGTQISRTKKSPTHSEREQETGIMLGSGDGLFNDGLSPRLPIIFVITPTHSRILQKVELTRIANTFRQVPAIYWIVVEDSMNKTKLVSNFLKTCGMEYTHLSVKTSAILTRSKGVLQRNLGLSWLRKTFLPDKAPSGVVYFADDDNTYSLELFEEMRWMLVWVNHLQIDVQIRSAVPLSAELKTNAPYEALSRYWHWERTWILQMEKAYASIPRLVAQFIELDSGPVSCCACLHVGTWPENHILCTVYKFSKVLGVHTHKKLPIIFVITPTYARFVQKADLTRIANTFRQVPAIHWIVVEDSLNKTKLVSNFLKTCGMEYTHLCVKTSAEVTGSKGALQRNLGLSWLRNKFLPGEAPSAVVYFADDDNTYSLELFEEMRYTKKVSVWPVAFVGGQLYESVKVNAEGKFDGWDVKYAVERPFAIDMAGFAINLNLILENSKAIFHIDAESGFLEASLLIDLVSLKDLEPKADNCTKLKVWAPGPDEDLIAGKRLFNGAARPKQTVQLR</sequence>
<comment type="pathway">
    <text evidence="17">Protein modification; protein glycosylation.</text>
</comment>
<feature type="binding site" evidence="14">
    <location>
        <position position="142"/>
    </location>
    <ligand>
        <name>Mn(2+)</name>
        <dbReference type="ChEBI" id="CHEBI:29035"/>
    </ligand>
</feature>
<keyword evidence="5 14" id="KW-0479">Metal-binding</keyword>
<evidence type="ECO:0000313" key="18">
    <source>
        <dbReference type="EMBL" id="CAH2311583.1"/>
    </source>
</evidence>
<reference evidence="18" key="1">
    <citation type="submission" date="2022-03" db="EMBL/GenBank/DDBJ databases">
        <authorList>
            <person name="Alioto T."/>
            <person name="Alioto T."/>
            <person name="Gomez Garrido J."/>
        </authorList>
    </citation>
    <scope>NUCLEOTIDE SEQUENCE</scope>
</reference>
<keyword evidence="17" id="KW-0333">Golgi apparatus</keyword>
<keyword evidence="4" id="KW-0812">Transmembrane</keyword>
<evidence type="ECO:0000256" key="13">
    <source>
        <dbReference type="PIRSR" id="PIRSR605027-1"/>
    </source>
</evidence>
<evidence type="ECO:0000256" key="17">
    <source>
        <dbReference type="RuleBase" id="RU363127"/>
    </source>
</evidence>
<evidence type="ECO:0000256" key="9">
    <source>
        <dbReference type="ARBA" id="ARBA00023180"/>
    </source>
</evidence>
<dbReference type="EC" id="2.4.1.135" evidence="17"/>
<dbReference type="InterPro" id="IPR005027">
    <property type="entry name" value="Glyco_trans_43"/>
</dbReference>
<keyword evidence="8" id="KW-0472">Membrane</keyword>
<keyword evidence="10 14" id="KW-0464">Manganese</keyword>
<evidence type="ECO:0000256" key="16">
    <source>
        <dbReference type="PIRSR" id="PIRSR605027-6"/>
    </source>
</evidence>
<evidence type="ECO:0000256" key="6">
    <source>
        <dbReference type="ARBA" id="ARBA00022968"/>
    </source>
</evidence>
<keyword evidence="6 17" id="KW-0735">Signal-anchor</keyword>
<feature type="site" description="Interaction with galactose moiety of substrate glycoprotein" evidence="15">
    <location>
        <position position="173"/>
    </location>
</feature>
<comment type="subcellular location">
    <subcellularLocation>
        <location evidence="17">Golgi apparatus membrane</location>
        <topology evidence="17">Single-pass type II membrane protein</topology>
    </subcellularLocation>
    <subcellularLocation>
        <location evidence="1">Membrane</location>
        <topology evidence="1">Single-pass type II membrane protein</topology>
    </subcellularLocation>
</comment>
<comment type="subunit">
    <text evidence="12">Homodimer; disulfide-linked. Interacts with PXYLP1; the interaction increases the 2-phosphoxylose phosphatase activity of PXYLP1 during completion of linkage region formation in a B3GAT3-mediated manner.</text>
</comment>
<comment type="cofactor">
    <cofactor evidence="14 17">
        <name>Mn(2+)</name>
        <dbReference type="ChEBI" id="CHEBI:29035"/>
    </cofactor>
</comment>
<dbReference type="PANTHER" id="PTHR10896">
    <property type="entry name" value="GALACTOSYLGALACTOSYLXYLOSYLPROTEIN 3-BETA-GLUCURONOSYLTRANSFERASE BETA-1,3-GLUCURONYLTRANSFERASE"/>
    <property type="match status" value="1"/>
</dbReference>
<feature type="active site" description="Proton donor/acceptor" evidence="13">
    <location>
        <position position="228"/>
    </location>
</feature>
<dbReference type="EMBL" id="OW240919">
    <property type="protein sequence ID" value="CAH2311583.1"/>
    <property type="molecule type" value="Genomic_DNA"/>
</dbReference>
<proteinExistence type="inferred from homology"/>
<dbReference type="GO" id="GO:0015018">
    <property type="term" value="F:galactosylgalactosylxylosylprotein 3-beta-glucuronosyltransferase activity"/>
    <property type="evidence" value="ECO:0007669"/>
    <property type="project" value="UniProtKB-UniRule"/>
</dbReference>